<proteinExistence type="predicted"/>
<feature type="domain" description="NACHT" evidence="1">
    <location>
        <begin position="18"/>
        <end position="68"/>
    </location>
</feature>
<evidence type="ECO:0000259" key="1">
    <source>
        <dbReference type="Pfam" id="PF05729"/>
    </source>
</evidence>
<accession>A0ABT7UHC7</accession>
<evidence type="ECO:0000313" key="2">
    <source>
        <dbReference type="EMBL" id="MDM8195550.1"/>
    </source>
</evidence>
<keyword evidence="3" id="KW-1185">Reference proteome</keyword>
<dbReference type="InterPro" id="IPR027417">
    <property type="entry name" value="P-loop_NTPase"/>
</dbReference>
<protein>
    <submittedName>
        <fullName evidence="2">NACHT domain-containing protein</fullName>
    </submittedName>
</protein>
<evidence type="ECO:0000313" key="3">
    <source>
        <dbReference type="Proteomes" id="UP001529275"/>
    </source>
</evidence>
<dbReference type="EMBL" id="JAUDCK010000010">
    <property type="protein sequence ID" value="MDM8195550.1"/>
    <property type="molecule type" value="Genomic_DNA"/>
</dbReference>
<reference evidence="3" key="1">
    <citation type="submission" date="2023-06" db="EMBL/GenBank/DDBJ databases">
        <title>Identification and characterization of horizontal gene transfer across gut microbiota members of farm animals based on homology search.</title>
        <authorList>
            <person name="Zeman M."/>
            <person name="Kubasova T."/>
            <person name="Jahodarova E."/>
            <person name="Nykrynova M."/>
            <person name="Rychlik I."/>
        </authorList>
    </citation>
    <scope>NUCLEOTIDE SEQUENCE [LARGE SCALE GENOMIC DNA]</scope>
    <source>
        <strain evidence="3">ET341</strain>
    </source>
</reference>
<gene>
    <name evidence="2" type="ORF">QUV98_04345</name>
</gene>
<dbReference type="SUPFAM" id="SSF52540">
    <property type="entry name" value="P-loop containing nucleoside triphosphate hydrolases"/>
    <property type="match status" value="1"/>
</dbReference>
<reference evidence="2 3" key="2">
    <citation type="submission" date="2023-06" db="EMBL/GenBank/DDBJ databases">
        <authorList>
            <person name="Zeman M."/>
            <person name="Kubasova T."/>
            <person name="Jahodarova E."/>
            <person name="Nykrynova M."/>
            <person name="Rychlik I."/>
        </authorList>
    </citation>
    <scope>NUCLEOTIDE SEQUENCE [LARGE SCALE GENOMIC DNA]</scope>
    <source>
        <strain evidence="2 3">ET341</strain>
    </source>
</reference>
<name>A0ABT7UHC7_9FIRM</name>
<dbReference type="Gene3D" id="3.40.50.300">
    <property type="entry name" value="P-loop containing nucleotide triphosphate hydrolases"/>
    <property type="match status" value="1"/>
</dbReference>
<dbReference type="InterPro" id="IPR007111">
    <property type="entry name" value="NACHT_NTPase"/>
</dbReference>
<organism evidence="2 3">
    <name type="scientific">Massilimicrobiota timonensis</name>
    <dbReference type="NCBI Taxonomy" id="1776392"/>
    <lineage>
        <taxon>Bacteria</taxon>
        <taxon>Bacillati</taxon>
        <taxon>Bacillota</taxon>
        <taxon>Erysipelotrichia</taxon>
        <taxon>Erysipelotrichales</taxon>
        <taxon>Erysipelotrichaceae</taxon>
        <taxon>Massilimicrobiota</taxon>
    </lineage>
</organism>
<dbReference type="RefSeq" id="WP_289527471.1">
    <property type="nucleotide sequence ID" value="NZ_JAUDCK010000010.1"/>
</dbReference>
<dbReference type="Pfam" id="PF05729">
    <property type="entry name" value="NACHT"/>
    <property type="match status" value="1"/>
</dbReference>
<dbReference type="Proteomes" id="UP001529275">
    <property type="component" value="Unassembled WGS sequence"/>
</dbReference>
<sequence>MTWDELMDDLSKQSSFLLAIDGMSGSGKTTLAQSLQEKWHAHVFHMDDFFLPLEMRTPQRLQQPGGNVHYERFLETVLKPLSLQQSVFYQPFDCQTMSFQTVQEIPYSPFNIIEGSYALHPSLQRYYTHGIVLKISPLTQKERLFKRNPEKIDQFIHRWIPMENQYFDAFDIFEKYPVLER</sequence>
<comment type="caution">
    <text evidence="2">The sequence shown here is derived from an EMBL/GenBank/DDBJ whole genome shotgun (WGS) entry which is preliminary data.</text>
</comment>